<evidence type="ECO:0000259" key="11">
    <source>
        <dbReference type="PROSITE" id="PS51900"/>
    </source>
</evidence>
<evidence type="ECO:0000256" key="1">
    <source>
        <dbReference type="ARBA" id="ARBA00004496"/>
    </source>
</evidence>
<keyword evidence="2 9" id="KW-0963">Cytoplasm</keyword>
<evidence type="ECO:0000259" key="10">
    <source>
        <dbReference type="PROSITE" id="PS51898"/>
    </source>
</evidence>
<dbReference type="GeneID" id="84218791"/>
<feature type="domain" description="Core-binding (CB)" evidence="11">
    <location>
        <begin position="1"/>
        <end position="83"/>
    </location>
</feature>
<dbReference type="InterPro" id="IPR013762">
    <property type="entry name" value="Integrase-like_cat_sf"/>
</dbReference>
<comment type="subcellular location">
    <subcellularLocation>
        <location evidence="1 9">Cytoplasm</location>
    </subcellularLocation>
</comment>
<dbReference type="InterPro" id="IPR002104">
    <property type="entry name" value="Integrase_catalytic"/>
</dbReference>
<feature type="active site" evidence="9">
    <location>
        <position position="252"/>
    </location>
</feature>
<name>A0A1V0N259_9ARCH</name>
<feature type="active site" evidence="9">
    <location>
        <position position="229"/>
    </location>
</feature>
<protein>
    <recommendedName>
        <fullName evidence="9">Tyrosine recombinase XerA</fullName>
    </recommendedName>
</protein>
<dbReference type="GO" id="GO:0009037">
    <property type="term" value="F:tyrosine-based site-specific recombinase activity"/>
    <property type="evidence" value="ECO:0007669"/>
    <property type="project" value="UniProtKB-UniRule"/>
</dbReference>
<comment type="similarity">
    <text evidence="9">Belongs to the 'phage' integrase family. XerA subfamily.</text>
</comment>
<dbReference type="PROSITE" id="PS51898">
    <property type="entry name" value="TYR_RECOMBINASE"/>
    <property type="match status" value="1"/>
</dbReference>
<dbReference type="PANTHER" id="PTHR30349:SF77">
    <property type="entry name" value="TYROSINE RECOMBINASE XERC"/>
    <property type="match status" value="1"/>
</dbReference>
<dbReference type="OrthoDB" id="142231at2157"/>
<reference evidence="12 13" key="1">
    <citation type="submission" date="2011-10" db="EMBL/GenBank/DDBJ databases">
        <title>Metabolic and evolutionary patterns in the extreme acidophile Ferroplasma acidiphilum.</title>
        <authorList>
            <person name="Golyshina O.V."/>
            <person name="Kozyavkin S.A."/>
            <person name="Tatusov R.L."/>
            <person name="Slesarev A.I."/>
            <person name="Golyshin P.N."/>
        </authorList>
    </citation>
    <scope>NUCLEOTIDE SEQUENCE [LARGE SCALE GENOMIC DNA]</scope>
    <source>
        <strain evidence="13">Y</strain>
    </source>
</reference>
<dbReference type="Gene3D" id="1.10.150.130">
    <property type="match status" value="1"/>
</dbReference>
<evidence type="ECO:0000256" key="6">
    <source>
        <dbReference type="ARBA" id="ARBA00023125"/>
    </source>
</evidence>
<dbReference type="AlphaFoldDB" id="A0A1V0N259"/>
<dbReference type="SUPFAM" id="SSF56349">
    <property type="entry name" value="DNA breaking-rejoining enzymes"/>
    <property type="match status" value="1"/>
</dbReference>
<dbReference type="InterPro" id="IPR004107">
    <property type="entry name" value="Integrase_SAM-like_N"/>
</dbReference>
<dbReference type="InterPro" id="IPR033686">
    <property type="entry name" value="XerA"/>
</dbReference>
<dbReference type="STRING" id="74969.FAD_0291"/>
<keyword evidence="13" id="KW-1185">Reference proteome</keyword>
<evidence type="ECO:0000256" key="4">
    <source>
        <dbReference type="ARBA" id="ARBA00022829"/>
    </source>
</evidence>
<dbReference type="RefSeq" id="WP_081141457.1">
    <property type="nucleotide sequence ID" value="NZ_CP015363.1"/>
</dbReference>
<dbReference type="Gene3D" id="1.10.443.10">
    <property type="entry name" value="Intergrase catalytic core"/>
    <property type="match status" value="1"/>
</dbReference>
<evidence type="ECO:0000256" key="9">
    <source>
        <dbReference type="HAMAP-Rule" id="MF_02055"/>
    </source>
</evidence>
<dbReference type="PROSITE" id="PS51900">
    <property type="entry name" value="CB"/>
    <property type="match status" value="1"/>
</dbReference>
<dbReference type="InterPro" id="IPR044068">
    <property type="entry name" value="CB"/>
</dbReference>
<dbReference type="GO" id="GO:0006313">
    <property type="term" value="P:DNA transposition"/>
    <property type="evidence" value="ECO:0007669"/>
    <property type="project" value="UniProtKB-UniRule"/>
</dbReference>
<dbReference type="GO" id="GO:0007059">
    <property type="term" value="P:chromosome segregation"/>
    <property type="evidence" value="ECO:0007669"/>
    <property type="project" value="UniProtKB-KW"/>
</dbReference>
<dbReference type="GO" id="GO:0051301">
    <property type="term" value="P:cell division"/>
    <property type="evidence" value="ECO:0007669"/>
    <property type="project" value="UniProtKB-KW"/>
</dbReference>
<dbReference type="KEGG" id="fai:FAD_0291"/>
<dbReference type="PANTHER" id="PTHR30349">
    <property type="entry name" value="PHAGE INTEGRASE-RELATED"/>
    <property type="match status" value="1"/>
</dbReference>
<evidence type="ECO:0000313" key="12">
    <source>
        <dbReference type="EMBL" id="ARD84213.1"/>
    </source>
</evidence>
<proteinExistence type="inferred from homology"/>
<feature type="domain" description="Tyr recombinase" evidence="10">
    <location>
        <begin position="98"/>
        <end position="274"/>
    </location>
</feature>
<dbReference type="NCBIfam" id="NF040815">
    <property type="entry name" value="recomb_XerA_Arch"/>
    <property type="match status" value="1"/>
</dbReference>
<dbReference type="InterPro" id="IPR010998">
    <property type="entry name" value="Integrase_recombinase_N"/>
</dbReference>
<keyword evidence="6 9" id="KW-0238">DNA-binding</keyword>
<evidence type="ECO:0000256" key="5">
    <source>
        <dbReference type="ARBA" id="ARBA00022908"/>
    </source>
</evidence>
<dbReference type="Proteomes" id="UP000192050">
    <property type="component" value="Chromosome"/>
</dbReference>
<evidence type="ECO:0000256" key="2">
    <source>
        <dbReference type="ARBA" id="ARBA00022490"/>
    </source>
</evidence>
<keyword evidence="7 9" id="KW-0233">DNA recombination</keyword>
<feature type="active site" description="O-(3'-phospho-DNA)-tyrosine intermediate" evidence="9">
    <location>
        <position position="261"/>
    </location>
</feature>
<feature type="active site" evidence="9">
    <location>
        <position position="226"/>
    </location>
</feature>
<evidence type="ECO:0000256" key="7">
    <source>
        <dbReference type="ARBA" id="ARBA00023172"/>
    </source>
</evidence>
<accession>A0A1V0N259</accession>
<keyword evidence="3" id="KW-0132">Cell division</keyword>
<feature type="active site" evidence="9">
    <location>
        <position position="133"/>
    </location>
</feature>
<sequence>MDINRELKSFERFMITERKSYYTIKEYKFLISGFLSYCNKDLSSIDFDDVENYKNFIVTEKQYSKASQYLAMKALRLYYKFKNKDTPPNLIPPRRSQKMPVYLNQKDAGVLINGAKSIRDIAVISVFLYTGIRVSELTNLQIGDVDFDENIIYIHAGKGDKDRIVVMPDICREHIKSYMKERIRIKSSNNYLFISNKKTKFDTSTVERMVKRVAKNAGITKNVTPHVLRHTFATSILRNGGDIRFIQQILGHSSLATTQIYTHIDDNTLKEMYSRHMPKY</sequence>
<keyword evidence="8" id="KW-0131">Cell cycle</keyword>
<dbReference type="InterPro" id="IPR050090">
    <property type="entry name" value="Tyrosine_recombinase_XerCD"/>
</dbReference>
<evidence type="ECO:0000256" key="8">
    <source>
        <dbReference type="ARBA" id="ARBA00023306"/>
    </source>
</evidence>
<dbReference type="Pfam" id="PF00589">
    <property type="entry name" value="Phage_integrase"/>
    <property type="match status" value="1"/>
</dbReference>
<feature type="active site" evidence="9">
    <location>
        <position position="158"/>
    </location>
</feature>
<gene>
    <name evidence="12" type="primary">xerD</name>
    <name evidence="9" type="synonym">xerA</name>
    <name evidence="12" type="ORF">FAD_0291</name>
</gene>
<dbReference type="GO" id="GO:0003677">
    <property type="term" value="F:DNA binding"/>
    <property type="evidence" value="ECO:0007669"/>
    <property type="project" value="UniProtKB-UniRule"/>
</dbReference>
<comment type="function">
    <text evidence="9">Site-specific tyrosine recombinase, which acts by catalyzing the cutting and rejoining of the recombining DNA molecules.</text>
</comment>
<dbReference type="InterPro" id="IPR011010">
    <property type="entry name" value="DNA_brk_join_enz"/>
</dbReference>
<evidence type="ECO:0000313" key="13">
    <source>
        <dbReference type="Proteomes" id="UP000192050"/>
    </source>
</evidence>
<keyword evidence="5 9" id="KW-0229">DNA integration</keyword>
<dbReference type="HAMAP" id="MF_02055">
    <property type="entry name" value="Recomb_XerA"/>
    <property type="match status" value="1"/>
</dbReference>
<keyword evidence="4" id="KW-0159">Chromosome partition</keyword>
<dbReference type="EMBL" id="CP015363">
    <property type="protein sequence ID" value="ARD84213.1"/>
    <property type="molecule type" value="Genomic_DNA"/>
</dbReference>
<dbReference type="GO" id="GO:0005737">
    <property type="term" value="C:cytoplasm"/>
    <property type="evidence" value="ECO:0007669"/>
    <property type="project" value="UniProtKB-SubCell"/>
</dbReference>
<evidence type="ECO:0000256" key="3">
    <source>
        <dbReference type="ARBA" id="ARBA00022618"/>
    </source>
</evidence>
<organism evidence="12 13">
    <name type="scientific">Ferroplasma acidiphilum</name>
    <dbReference type="NCBI Taxonomy" id="74969"/>
    <lineage>
        <taxon>Archaea</taxon>
        <taxon>Methanobacteriati</taxon>
        <taxon>Thermoplasmatota</taxon>
        <taxon>Thermoplasmata</taxon>
        <taxon>Thermoplasmatales</taxon>
        <taxon>Ferroplasmaceae</taxon>
        <taxon>Ferroplasma</taxon>
    </lineage>
</organism>
<dbReference type="Pfam" id="PF13495">
    <property type="entry name" value="Phage_int_SAM_4"/>
    <property type="match status" value="1"/>
</dbReference>